<evidence type="ECO:0008006" key="9">
    <source>
        <dbReference type="Google" id="ProtNLM"/>
    </source>
</evidence>
<evidence type="ECO:0000256" key="5">
    <source>
        <dbReference type="ARBA" id="ARBA00023295"/>
    </source>
</evidence>
<keyword evidence="7" id="KW-0812">Transmembrane</keyword>
<dbReference type="GO" id="GO:0005975">
    <property type="term" value="P:carbohydrate metabolic process"/>
    <property type="evidence" value="ECO:0007669"/>
    <property type="project" value="InterPro"/>
</dbReference>
<keyword evidence="3" id="KW-0378">Hydrolase</keyword>
<dbReference type="EMBL" id="GEBQ01001165">
    <property type="protein sequence ID" value="JAT38812.1"/>
    <property type="molecule type" value="Transcribed_RNA"/>
</dbReference>
<keyword evidence="4" id="KW-0325">Glycoprotein</keyword>
<evidence type="ECO:0000256" key="3">
    <source>
        <dbReference type="ARBA" id="ARBA00022801"/>
    </source>
</evidence>
<dbReference type="PANTHER" id="PTHR10353:SF36">
    <property type="entry name" value="LP05116P"/>
    <property type="match status" value="1"/>
</dbReference>
<dbReference type="PROSITE" id="PS00653">
    <property type="entry name" value="GLYCOSYL_HYDROL_F1_2"/>
    <property type="match status" value="1"/>
</dbReference>
<dbReference type="InterPro" id="IPR033132">
    <property type="entry name" value="GH_1_N_CS"/>
</dbReference>
<feature type="transmembrane region" description="Helical" evidence="7">
    <location>
        <begin position="12"/>
        <end position="33"/>
    </location>
</feature>
<evidence type="ECO:0000313" key="8">
    <source>
        <dbReference type="EMBL" id="JAT38812.1"/>
    </source>
</evidence>
<dbReference type="Pfam" id="PF00232">
    <property type="entry name" value="Glyco_hydro_1"/>
    <property type="match status" value="1"/>
</dbReference>
<dbReference type="PRINTS" id="PR00131">
    <property type="entry name" value="GLHYDRLASE1"/>
</dbReference>
<proteinExistence type="inferred from homology"/>
<dbReference type="GO" id="GO:0008422">
    <property type="term" value="F:beta-glucosidase activity"/>
    <property type="evidence" value="ECO:0007669"/>
    <property type="project" value="TreeGrafter"/>
</dbReference>
<keyword evidence="7" id="KW-1133">Transmembrane helix</keyword>
<dbReference type="FunFam" id="3.20.20.80:FF:000013">
    <property type="entry name" value="lactase-phlorizin hydrolase"/>
    <property type="match status" value="1"/>
</dbReference>
<dbReference type="PANTHER" id="PTHR10353">
    <property type="entry name" value="GLYCOSYL HYDROLASE"/>
    <property type="match status" value="1"/>
</dbReference>
<sequence length="555" mass="63109">TTLLVTDGKRSLYSISTTYLLCLIALICCERLVKSYITQLDMVVETNIRGAQRRNHPCTRLPVVVSLALGAGAVVIVYFIIKTLGASSTEGVRPMKLPPDFYFSCATSAYQIEGGWREDGKGESIWDRFTHNMSDRVADRSTGDVACNSYHKYKDDVRIIKETGFDMYRFSISWTRIIPSGYGDEINQAGLDYYHRLIDELVANQVQPMATLYHWDLPQALQDIGGWTNPDVADYFMDYAAIVFREFGDKVKWWVTINEMHMVVNGYGSWTQLAPGLNDSGVSDYQAAHNLLRAHAKVYRLYHDVFKPSQQGKVGVSNYAAYMKPRNANSLQDQEAALRATQFQFGIFTHPIFSKTGDYPKVVRERIDRNSVEEGRNTSRLPYFSATEIEDLKGSADFFGLNHYFTSIATSGLVDRNPSRDRDSGCVVGNNTQSAVGFRKLLKWIKNEYDNPPIFITENGTGDDNDVNDTKRVEFYHDSIEAVMKAKVEDGCDIIGYTTWSLMDNFEWYDGYTVKFGLYRVDFNNSELPRTMKQSARFVQKLLKSRELPDLPFTS</sequence>
<dbReference type="AlphaFoldDB" id="A0A1B6MS99"/>
<dbReference type="Gene3D" id="3.20.20.80">
    <property type="entry name" value="Glycosidases"/>
    <property type="match status" value="1"/>
</dbReference>
<protein>
    <recommendedName>
        <fullName evidence="9">Myrosinase 1</fullName>
    </recommendedName>
</protein>
<evidence type="ECO:0000256" key="1">
    <source>
        <dbReference type="ARBA" id="ARBA00010838"/>
    </source>
</evidence>
<feature type="non-terminal residue" evidence="8">
    <location>
        <position position="1"/>
    </location>
</feature>
<organism evidence="8">
    <name type="scientific">Graphocephala atropunctata</name>
    <dbReference type="NCBI Taxonomy" id="36148"/>
    <lineage>
        <taxon>Eukaryota</taxon>
        <taxon>Metazoa</taxon>
        <taxon>Ecdysozoa</taxon>
        <taxon>Arthropoda</taxon>
        <taxon>Hexapoda</taxon>
        <taxon>Insecta</taxon>
        <taxon>Pterygota</taxon>
        <taxon>Neoptera</taxon>
        <taxon>Paraneoptera</taxon>
        <taxon>Hemiptera</taxon>
        <taxon>Auchenorrhyncha</taxon>
        <taxon>Membracoidea</taxon>
        <taxon>Cicadellidae</taxon>
        <taxon>Cicadellinae</taxon>
        <taxon>Cicadellini</taxon>
        <taxon>Graphocephala</taxon>
    </lineage>
</organism>
<evidence type="ECO:0000256" key="6">
    <source>
        <dbReference type="RuleBase" id="RU003690"/>
    </source>
</evidence>
<gene>
    <name evidence="8" type="ORF">g.21073</name>
</gene>
<evidence type="ECO:0000256" key="4">
    <source>
        <dbReference type="ARBA" id="ARBA00023180"/>
    </source>
</evidence>
<keyword evidence="5" id="KW-0326">Glycosidase</keyword>
<reference evidence="8" key="1">
    <citation type="submission" date="2015-11" db="EMBL/GenBank/DDBJ databases">
        <title>De novo transcriptome assembly of four potential Pierce s Disease insect vectors from Arizona vineyards.</title>
        <authorList>
            <person name="Tassone E.E."/>
        </authorList>
    </citation>
    <scope>NUCLEOTIDE SEQUENCE</scope>
</reference>
<dbReference type="SUPFAM" id="SSF51445">
    <property type="entry name" value="(Trans)glycosidases"/>
    <property type="match status" value="1"/>
</dbReference>
<dbReference type="InterPro" id="IPR001360">
    <property type="entry name" value="Glyco_hydro_1"/>
</dbReference>
<accession>A0A1B6MS99</accession>
<comment type="subunit">
    <text evidence="2">Homodimer.</text>
</comment>
<dbReference type="InterPro" id="IPR017853">
    <property type="entry name" value="GH"/>
</dbReference>
<feature type="transmembrane region" description="Helical" evidence="7">
    <location>
        <begin position="61"/>
        <end position="81"/>
    </location>
</feature>
<name>A0A1B6MS99_9HEMI</name>
<keyword evidence="7" id="KW-0472">Membrane</keyword>
<comment type="similarity">
    <text evidence="1 6">Belongs to the glycosyl hydrolase 1 family.</text>
</comment>
<evidence type="ECO:0000256" key="7">
    <source>
        <dbReference type="SAM" id="Phobius"/>
    </source>
</evidence>
<evidence type="ECO:0000256" key="2">
    <source>
        <dbReference type="ARBA" id="ARBA00011738"/>
    </source>
</evidence>